<gene>
    <name evidence="2" type="ORF">KFL_004970070</name>
</gene>
<dbReference type="GO" id="GO:0016791">
    <property type="term" value="F:phosphatase activity"/>
    <property type="evidence" value="ECO:0000318"/>
    <property type="project" value="GO_Central"/>
</dbReference>
<name>A0A1Y1IE55_KLENI</name>
<feature type="compositionally biased region" description="Basic residues" evidence="1">
    <location>
        <begin position="192"/>
        <end position="201"/>
    </location>
</feature>
<feature type="compositionally biased region" description="Basic and acidic residues" evidence="1">
    <location>
        <begin position="202"/>
        <end position="220"/>
    </location>
</feature>
<sequence>MTTFSALKNDVLSREQRRQHYQDYVKGLNAYDRHKRFVEDYVKFYGDGKYEPPKAPVKTDSDILRESYRFLRSDEDDADTSWEARLAKRYYDKLFKEYCIADLSRYKESKVGLRWRTEKEVVAGKGQFICGNKEHGERNGLRSYEVNFAYKEAGEEKNALVKLRLCPKCAYKLNYRKEKELARQQRKEERRSRKRRRRDSKGKKEDVDSDREPGPDKEDAGTASAEEGVDGSPSGQPAVPPQGEGGTSTETKTQMTGGSLPADDSIWTGKKPEVEPSKEEEYDEYFRDMFL</sequence>
<dbReference type="PANTHER" id="PTHR11567:SF25">
    <property type="entry name" value="PROTEIN FRA10AC1"/>
    <property type="match status" value="1"/>
</dbReference>
<evidence type="ECO:0000256" key="1">
    <source>
        <dbReference type="SAM" id="MobiDB-lite"/>
    </source>
</evidence>
<evidence type="ECO:0008006" key="4">
    <source>
        <dbReference type="Google" id="ProtNLM"/>
    </source>
</evidence>
<dbReference type="Pfam" id="PF09725">
    <property type="entry name" value="Fra10Ac1"/>
    <property type="match status" value="1"/>
</dbReference>
<dbReference type="PANTHER" id="PTHR11567">
    <property type="entry name" value="ACID PHOSPHATASE-RELATED"/>
    <property type="match status" value="1"/>
</dbReference>
<dbReference type="OrthoDB" id="197967at2759"/>
<evidence type="ECO:0000313" key="3">
    <source>
        <dbReference type="Proteomes" id="UP000054558"/>
    </source>
</evidence>
<feature type="compositionally biased region" description="Basic and acidic residues" evidence="1">
    <location>
        <begin position="180"/>
        <end position="191"/>
    </location>
</feature>
<protein>
    <recommendedName>
        <fullName evidence="4">Protein FRA10AC1</fullName>
    </recommendedName>
</protein>
<proteinExistence type="predicted"/>
<dbReference type="InterPro" id="IPR019129">
    <property type="entry name" value="Folate-sensitive_fs_Fra10Ac1"/>
</dbReference>
<feature type="compositionally biased region" description="Polar residues" evidence="1">
    <location>
        <begin position="247"/>
        <end position="257"/>
    </location>
</feature>
<organism evidence="2 3">
    <name type="scientific">Klebsormidium nitens</name>
    <name type="common">Green alga</name>
    <name type="synonym">Ulothrix nitens</name>
    <dbReference type="NCBI Taxonomy" id="105231"/>
    <lineage>
        <taxon>Eukaryota</taxon>
        <taxon>Viridiplantae</taxon>
        <taxon>Streptophyta</taxon>
        <taxon>Klebsormidiophyceae</taxon>
        <taxon>Klebsormidiales</taxon>
        <taxon>Klebsormidiaceae</taxon>
        <taxon>Klebsormidium</taxon>
    </lineage>
</organism>
<keyword evidence="3" id="KW-1185">Reference proteome</keyword>
<dbReference type="Proteomes" id="UP000054558">
    <property type="component" value="Unassembled WGS sequence"/>
</dbReference>
<dbReference type="STRING" id="105231.A0A1Y1IE55"/>
<evidence type="ECO:0000313" key="2">
    <source>
        <dbReference type="EMBL" id="GAQ89210.1"/>
    </source>
</evidence>
<feature type="region of interest" description="Disordered" evidence="1">
    <location>
        <begin position="180"/>
        <end position="282"/>
    </location>
</feature>
<accession>A0A1Y1IE55</accession>
<dbReference type="InterPro" id="IPR050645">
    <property type="entry name" value="Histidine_acid_phosphatase"/>
</dbReference>
<dbReference type="OMA" id="EYFQDMF"/>
<feature type="compositionally biased region" description="Basic and acidic residues" evidence="1">
    <location>
        <begin position="270"/>
        <end position="282"/>
    </location>
</feature>
<dbReference type="AlphaFoldDB" id="A0A1Y1IE55"/>
<reference evidence="2 3" key="1">
    <citation type="journal article" date="2014" name="Nat. Commun.">
        <title>Klebsormidium flaccidum genome reveals primary factors for plant terrestrial adaptation.</title>
        <authorList>
            <person name="Hori K."/>
            <person name="Maruyama F."/>
            <person name="Fujisawa T."/>
            <person name="Togashi T."/>
            <person name="Yamamoto N."/>
            <person name="Seo M."/>
            <person name="Sato S."/>
            <person name="Yamada T."/>
            <person name="Mori H."/>
            <person name="Tajima N."/>
            <person name="Moriyama T."/>
            <person name="Ikeuchi M."/>
            <person name="Watanabe M."/>
            <person name="Wada H."/>
            <person name="Kobayashi K."/>
            <person name="Saito M."/>
            <person name="Masuda T."/>
            <person name="Sasaki-Sekimoto Y."/>
            <person name="Mashiguchi K."/>
            <person name="Awai K."/>
            <person name="Shimojima M."/>
            <person name="Masuda S."/>
            <person name="Iwai M."/>
            <person name="Nobusawa T."/>
            <person name="Narise T."/>
            <person name="Kondo S."/>
            <person name="Saito H."/>
            <person name="Sato R."/>
            <person name="Murakawa M."/>
            <person name="Ihara Y."/>
            <person name="Oshima-Yamada Y."/>
            <person name="Ohtaka K."/>
            <person name="Satoh M."/>
            <person name="Sonobe K."/>
            <person name="Ishii M."/>
            <person name="Ohtani R."/>
            <person name="Kanamori-Sato M."/>
            <person name="Honoki R."/>
            <person name="Miyazaki D."/>
            <person name="Mochizuki H."/>
            <person name="Umetsu J."/>
            <person name="Higashi K."/>
            <person name="Shibata D."/>
            <person name="Kamiya Y."/>
            <person name="Sato N."/>
            <person name="Nakamura Y."/>
            <person name="Tabata S."/>
            <person name="Ida S."/>
            <person name="Kurokawa K."/>
            <person name="Ohta H."/>
        </authorList>
    </citation>
    <scope>NUCLEOTIDE SEQUENCE [LARGE SCALE GENOMIC DNA]</scope>
    <source>
        <strain evidence="2 3">NIES-2285</strain>
    </source>
</reference>
<dbReference type="EMBL" id="DF237446">
    <property type="protein sequence ID" value="GAQ89210.1"/>
    <property type="molecule type" value="Genomic_DNA"/>
</dbReference>